<organism evidence="4 5">
    <name type="scientific">Luteimonas granuli</name>
    <dbReference type="NCBI Taxonomy" id="1176533"/>
    <lineage>
        <taxon>Bacteria</taxon>
        <taxon>Pseudomonadati</taxon>
        <taxon>Pseudomonadota</taxon>
        <taxon>Gammaproteobacteria</taxon>
        <taxon>Lysobacterales</taxon>
        <taxon>Lysobacteraceae</taxon>
        <taxon>Luteimonas</taxon>
    </lineage>
</organism>
<dbReference type="SUPFAM" id="SSF51735">
    <property type="entry name" value="NAD(P)-binding Rossmann-fold domains"/>
    <property type="match status" value="1"/>
</dbReference>
<keyword evidence="5" id="KW-1185">Reference proteome</keyword>
<dbReference type="OrthoDB" id="8653364at2"/>
<dbReference type="InterPro" id="IPR020904">
    <property type="entry name" value="Sc_DH/Rdtase_CS"/>
</dbReference>
<keyword evidence="2 4" id="KW-0560">Oxidoreductase</keyword>
<dbReference type="KEGG" id="lug:FPZ22_01100"/>
<dbReference type="NCBIfam" id="NF009466">
    <property type="entry name" value="PRK12826.1-2"/>
    <property type="match status" value="1"/>
</dbReference>
<protein>
    <submittedName>
        <fullName evidence="4">Acetoacetyl-CoA reductase</fullName>
        <ecNumber evidence="4">1.1.1.36</ecNumber>
    </submittedName>
</protein>
<dbReference type="GO" id="GO:0018454">
    <property type="term" value="F:acetoacetyl-CoA reductase activity"/>
    <property type="evidence" value="ECO:0007669"/>
    <property type="project" value="UniProtKB-EC"/>
</dbReference>
<dbReference type="NCBIfam" id="TIGR01829">
    <property type="entry name" value="AcAcCoA_reduct"/>
    <property type="match status" value="1"/>
</dbReference>
<dbReference type="GO" id="GO:0032787">
    <property type="term" value="P:monocarboxylic acid metabolic process"/>
    <property type="evidence" value="ECO:0007669"/>
    <property type="project" value="UniProtKB-ARBA"/>
</dbReference>
<dbReference type="GO" id="GO:0005737">
    <property type="term" value="C:cytoplasm"/>
    <property type="evidence" value="ECO:0007669"/>
    <property type="project" value="InterPro"/>
</dbReference>
<dbReference type="InterPro" id="IPR050259">
    <property type="entry name" value="SDR"/>
</dbReference>
<dbReference type="FunFam" id="3.40.50.720:FF:000173">
    <property type="entry name" value="3-oxoacyl-[acyl-carrier protein] reductase"/>
    <property type="match status" value="1"/>
</dbReference>
<evidence type="ECO:0000256" key="1">
    <source>
        <dbReference type="ARBA" id="ARBA00006484"/>
    </source>
</evidence>
<dbReference type="InterPro" id="IPR011283">
    <property type="entry name" value="Acetoacetyl-CoA_reductase"/>
</dbReference>
<dbReference type="PRINTS" id="PR00081">
    <property type="entry name" value="GDHRDH"/>
</dbReference>
<dbReference type="AlphaFoldDB" id="A0A518N186"/>
<dbReference type="InterPro" id="IPR057326">
    <property type="entry name" value="KR_dom"/>
</dbReference>
<reference evidence="4 5" key="1">
    <citation type="submission" date="2019-07" db="EMBL/GenBank/DDBJ databases">
        <title>Full genome sequence of Luteimonas sp. Gr-4.</title>
        <authorList>
            <person name="Im W.-T."/>
        </authorList>
    </citation>
    <scope>NUCLEOTIDE SEQUENCE [LARGE SCALE GENOMIC DNA]</scope>
    <source>
        <strain evidence="4 5">Gr-4</strain>
    </source>
</reference>
<sequence>MSRRMIPAVVRTRDTCRLRTTLRSPRMSHPTPRTALVTGGTSGIGEAVALALHALGHRVVVTCLDGVEDPAAWRDAQAAAGRAFRVEPVDVAEHDSCQAMAKRLRDAGIEIDILVNNAGITRDATFRKMEKAQWDAVLRTDLDSMFNVSKPFIDGMAARGWGRVVNISSVNGTKGQFGQTNYSAAKAGVQGFTKALAQEMARKGVTVNSVSPGYVGTAMVMAMKPDILESIVGQVPMGRLGKPAEIAATVAFLCSEGAAYITGADIAVNGGQHMG</sequence>
<dbReference type="PANTHER" id="PTHR42879:SF2">
    <property type="entry name" value="3-OXOACYL-[ACYL-CARRIER-PROTEIN] REDUCTASE FABG"/>
    <property type="match status" value="1"/>
</dbReference>
<dbReference type="EMBL" id="CP042218">
    <property type="protein sequence ID" value="QDW65668.1"/>
    <property type="molecule type" value="Genomic_DNA"/>
</dbReference>
<dbReference type="SMART" id="SM00822">
    <property type="entry name" value="PKS_KR"/>
    <property type="match status" value="1"/>
</dbReference>
<comment type="similarity">
    <text evidence="1">Belongs to the short-chain dehydrogenases/reductases (SDR) family.</text>
</comment>
<dbReference type="GO" id="GO:0042619">
    <property type="term" value="P:poly-hydroxybutyrate biosynthetic process"/>
    <property type="evidence" value="ECO:0007669"/>
    <property type="project" value="InterPro"/>
</dbReference>
<feature type="domain" description="Ketoreductase" evidence="3">
    <location>
        <begin position="33"/>
        <end position="213"/>
    </location>
</feature>
<name>A0A518N186_9GAMM</name>
<dbReference type="PANTHER" id="PTHR42879">
    <property type="entry name" value="3-OXOACYL-(ACYL-CARRIER-PROTEIN) REDUCTASE"/>
    <property type="match status" value="1"/>
</dbReference>
<evidence type="ECO:0000259" key="3">
    <source>
        <dbReference type="SMART" id="SM00822"/>
    </source>
</evidence>
<proteinExistence type="inferred from homology"/>
<dbReference type="EC" id="1.1.1.36" evidence="4"/>
<dbReference type="Proteomes" id="UP000316584">
    <property type="component" value="Chromosome"/>
</dbReference>
<dbReference type="Gene3D" id="3.40.50.720">
    <property type="entry name" value="NAD(P)-binding Rossmann-like Domain"/>
    <property type="match status" value="1"/>
</dbReference>
<dbReference type="PROSITE" id="PS00061">
    <property type="entry name" value="ADH_SHORT"/>
    <property type="match status" value="1"/>
</dbReference>
<dbReference type="Pfam" id="PF13561">
    <property type="entry name" value="adh_short_C2"/>
    <property type="match status" value="1"/>
</dbReference>
<dbReference type="InterPro" id="IPR036291">
    <property type="entry name" value="NAD(P)-bd_dom_sf"/>
</dbReference>
<gene>
    <name evidence="4" type="primary">phbB</name>
    <name evidence="4" type="ORF">FPZ22_01100</name>
</gene>
<dbReference type="PRINTS" id="PR00080">
    <property type="entry name" value="SDRFAMILY"/>
</dbReference>
<accession>A0A518N186</accession>
<evidence type="ECO:0000256" key="2">
    <source>
        <dbReference type="ARBA" id="ARBA00023002"/>
    </source>
</evidence>
<evidence type="ECO:0000313" key="4">
    <source>
        <dbReference type="EMBL" id="QDW65668.1"/>
    </source>
</evidence>
<dbReference type="CDD" id="cd05333">
    <property type="entry name" value="BKR_SDR_c"/>
    <property type="match status" value="1"/>
</dbReference>
<dbReference type="InterPro" id="IPR002347">
    <property type="entry name" value="SDR_fam"/>
</dbReference>
<evidence type="ECO:0000313" key="5">
    <source>
        <dbReference type="Proteomes" id="UP000316584"/>
    </source>
</evidence>
<dbReference type="NCBIfam" id="NF009464">
    <property type="entry name" value="PRK12824.1"/>
    <property type="match status" value="1"/>
</dbReference>